<name>A0A820BGM5_9BILA</name>
<dbReference type="AlphaFoldDB" id="A0A820BGM5"/>
<dbReference type="PANTHER" id="PTHR24173:SF74">
    <property type="entry name" value="ANKYRIN REPEAT DOMAIN-CONTAINING PROTEIN 16"/>
    <property type="match status" value="1"/>
</dbReference>
<keyword evidence="2" id="KW-0040">ANK repeat</keyword>
<evidence type="ECO:0000313" key="4">
    <source>
        <dbReference type="EMBL" id="CAF4192272.1"/>
    </source>
</evidence>
<evidence type="ECO:0000256" key="2">
    <source>
        <dbReference type="ARBA" id="ARBA00023043"/>
    </source>
</evidence>
<dbReference type="InterPro" id="IPR002110">
    <property type="entry name" value="Ankyrin_rpt"/>
</dbReference>
<dbReference type="EMBL" id="CAJOBD010013615">
    <property type="protein sequence ID" value="CAF4192272.1"/>
    <property type="molecule type" value="Genomic_DNA"/>
</dbReference>
<proteinExistence type="predicted"/>
<comment type="caution">
    <text evidence="4">The sequence shown here is derived from an EMBL/GenBank/DDBJ whole genome shotgun (WGS) entry which is preliminary data.</text>
</comment>
<feature type="region of interest" description="Disordered" evidence="3">
    <location>
        <begin position="20"/>
        <end position="49"/>
    </location>
</feature>
<evidence type="ECO:0000256" key="1">
    <source>
        <dbReference type="ARBA" id="ARBA00022737"/>
    </source>
</evidence>
<feature type="non-terminal residue" evidence="4">
    <location>
        <position position="1"/>
    </location>
</feature>
<sequence length="299" mass="34778">ARDVMRICLKYGIDPNVGGINPNSSRRISSHSHSQSEINNDLPRASPSRNGRLDYNNYYTTERLFTLPPLFLAAQRNNHYACLLLLKYGGNVNIRDEQNSSPLHIAARLQHNVSEILIYNHASITIENKYGDTPLLLWPIIKQIQTRFVDREFRKLCRKYSSNSKRYRFLTRDNDQYERGISLINNNNSINNGLGTGNGFKNFKRVFRHSGTDSYDSKSFKKSFSSQGSIGKSRRIITNNSQHNIQPNSIIRTDSRQISEEHDHLDFTYFNKHSHIKRKINIILTKFFIFYIFKQNSNN</sequence>
<keyword evidence="1" id="KW-0677">Repeat</keyword>
<dbReference type="SUPFAM" id="SSF48403">
    <property type="entry name" value="Ankyrin repeat"/>
    <property type="match status" value="1"/>
</dbReference>
<accession>A0A820BGM5</accession>
<dbReference type="Pfam" id="PF12796">
    <property type="entry name" value="Ank_2"/>
    <property type="match status" value="1"/>
</dbReference>
<dbReference type="SMART" id="SM00248">
    <property type="entry name" value="ANK"/>
    <property type="match status" value="2"/>
</dbReference>
<feature type="compositionally biased region" description="Low complexity" evidence="3">
    <location>
        <begin position="24"/>
        <end position="36"/>
    </location>
</feature>
<dbReference type="Proteomes" id="UP000663836">
    <property type="component" value="Unassembled WGS sequence"/>
</dbReference>
<reference evidence="4" key="1">
    <citation type="submission" date="2021-02" db="EMBL/GenBank/DDBJ databases">
        <authorList>
            <person name="Nowell W R."/>
        </authorList>
    </citation>
    <scope>NUCLEOTIDE SEQUENCE</scope>
</reference>
<evidence type="ECO:0000256" key="3">
    <source>
        <dbReference type="SAM" id="MobiDB-lite"/>
    </source>
</evidence>
<protein>
    <recommendedName>
        <fullName evidence="6">ANK_REP_REGION domain-containing protein</fullName>
    </recommendedName>
</protein>
<dbReference type="Gene3D" id="1.25.40.20">
    <property type="entry name" value="Ankyrin repeat-containing domain"/>
    <property type="match status" value="1"/>
</dbReference>
<evidence type="ECO:0008006" key="6">
    <source>
        <dbReference type="Google" id="ProtNLM"/>
    </source>
</evidence>
<dbReference type="PANTHER" id="PTHR24173">
    <property type="entry name" value="ANKYRIN REPEAT CONTAINING"/>
    <property type="match status" value="1"/>
</dbReference>
<gene>
    <name evidence="4" type="ORF">JBS370_LOCUS36088</name>
</gene>
<organism evidence="4 5">
    <name type="scientific">Rotaria sordida</name>
    <dbReference type="NCBI Taxonomy" id="392033"/>
    <lineage>
        <taxon>Eukaryota</taxon>
        <taxon>Metazoa</taxon>
        <taxon>Spiralia</taxon>
        <taxon>Gnathifera</taxon>
        <taxon>Rotifera</taxon>
        <taxon>Eurotatoria</taxon>
        <taxon>Bdelloidea</taxon>
        <taxon>Philodinida</taxon>
        <taxon>Philodinidae</taxon>
        <taxon>Rotaria</taxon>
    </lineage>
</organism>
<dbReference type="InterPro" id="IPR036770">
    <property type="entry name" value="Ankyrin_rpt-contain_sf"/>
</dbReference>
<evidence type="ECO:0000313" key="5">
    <source>
        <dbReference type="Proteomes" id="UP000663836"/>
    </source>
</evidence>